<dbReference type="InterPro" id="IPR004638">
    <property type="entry name" value="EmrB-like"/>
</dbReference>
<feature type="transmembrane region" description="Helical" evidence="8">
    <location>
        <begin position="384"/>
        <end position="405"/>
    </location>
</feature>
<evidence type="ECO:0000256" key="1">
    <source>
        <dbReference type="ARBA" id="ARBA00004651"/>
    </source>
</evidence>
<feature type="transmembrane region" description="Helical" evidence="8">
    <location>
        <begin position="244"/>
        <end position="267"/>
    </location>
</feature>
<comment type="caution">
    <text evidence="10">The sequence shown here is derived from an EMBL/GenBank/DDBJ whole genome shotgun (WGS) entry which is preliminary data.</text>
</comment>
<feature type="region of interest" description="Disordered" evidence="7">
    <location>
        <begin position="552"/>
        <end position="635"/>
    </location>
</feature>
<evidence type="ECO:0000256" key="6">
    <source>
        <dbReference type="ARBA" id="ARBA00023136"/>
    </source>
</evidence>
<dbReference type="PANTHER" id="PTHR23501">
    <property type="entry name" value="MAJOR FACILITATOR SUPERFAMILY"/>
    <property type="match status" value="1"/>
</dbReference>
<feature type="transmembrane region" description="Helical" evidence="8">
    <location>
        <begin position="94"/>
        <end position="116"/>
    </location>
</feature>
<feature type="transmembrane region" description="Helical" evidence="8">
    <location>
        <begin position="122"/>
        <end position="143"/>
    </location>
</feature>
<dbReference type="Pfam" id="PF07690">
    <property type="entry name" value="MFS_1"/>
    <property type="match status" value="1"/>
</dbReference>
<feature type="transmembrane region" description="Helical" evidence="8">
    <location>
        <begin position="155"/>
        <end position="176"/>
    </location>
</feature>
<name>A0ABV9RQD3_9PSEU</name>
<dbReference type="Proteomes" id="UP001595909">
    <property type="component" value="Unassembled WGS sequence"/>
</dbReference>
<gene>
    <name evidence="10" type="ORF">ACFPEL_26380</name>
</gene>
<dbReference type="SUPFAM" id="SSF49464">
    <property type="entry name" value="Carboxypeptidase regulatory domain-like"/>
    <property type="match status" value="1"/>
</dbReference>
<dbReference type="NCBIfam" id="TIGR00711">
    <property type="entry name" value="efflux_EmrB"/>
    <property type="match status" value="1"/>
</dbReference>
<dbReference type="Gene3D" id="1.20.1720.10">
    <property type="entry name" value="Multidrug resistance protein D"/>
    <property type="match status" value="1"/>
</dbReference>
<feature type="transmembrane region" description="Helical" evidence="8">
    <location>
        <begin position="26"/>
        <end position="43"/>
    </location>
</feature>
<keyword evidence="3" id="KW-1003">Cell membrane</keyword>
<feature type="transmembrane region" description="Helical" evidence="8">
    <location>
        <begin position="188"/>
        <end position="208"/>
    </location>
</feature>
<protein>
    <submittedName>
        <fullName evidence="10">MFS transporter</fullName>
    </submittedName>
</protein>
<keyword evidence="6 8" id="KW-0472">Membrane</keyword>
<proteinExistence type="predicted"/>
<evidence type="ECO:0000259" key="9">
    <source>
        <dbReference type="PROSITE" id="PS50850"/>
    </source>
</evidence>
<keyword evidence="4 8" id="KW-0812">Transmembrane</keyword>
<dbReference type="PANTHER" id="PTHR23501:SF197">
    <property type="entry name" value="COMD"/>
    <property type="match status" value="1"/>
</dbReference>
<dbReference type="RefSeq" id="WP_274189974.1">
    <property type="nucleotide sequence ID" value="NZ_BAABHN010000052.1"/>
</dbReference>
<feature type="compositionally biased region" description="Low complexity" evidence="7">
    <location>
        <begin position="603"/>
        <end position="634"/>
    </location>
</feature>
<accession>A0ABV9RQD3</accession>
<dbReference type="SUPFAM" id="SSF49478">
    <property type="entry name" value="Cna protein B-type domain"/>
    <property type="match status" value="1"/>
</dbReference>
<dbReference type="InterPro" id="IPR036259">
    <property type="entry name" value="MFS_trans_sf"/>
</dbReference>
<evidence type="ECO:0000256" key="2">
    <source>
        <dbReference type="ARBA" id="ARBA00022448"/>
    </source>
</evidence>
<evidence type="ECO:0000256" key="4">
    <source>
        <dbReference type="ARBA" id="ARBA00022692"/>
    </source>
</evidence>
<evidence type="ECO:0000313" key="11">
    <source>
        <dbReference type="Proteomes" id="UP001595909"/>
    </source>
</evidence>
<feature type="domain" description="Major facilitator superfamily (MFS) profile" evidence="9">
    <location>
        <begin position="29"/>
        <end position="541"/>
    </location>
</feature>
<dbReference type="InterPro" id="IPR020846">
    <property type="entry name" value="MFS_dom"/>
</dbReference>
<dbReference type="Pfam" id="PF13620">
    <property type="entry name" value="CarboxypepD_reg"/>
    <property type="match status" value="2"/>
</dbReference>
<reference evidence="11" key="1">
    <citation type="journal article" date="2019" name="Int. J. Syst. Evol. Microbiol.">
        <title>The Global Catalogue of Microorganisms (GCM) 10K type strain sequencing project: providing services to taxonomists for standard genome sequencing and annotation.</title>
        <authorList>
            <consortium name="The Broad Institute Genomics Platform"/>
            <consortium name="The Broad Institute Genome Sequencing Center for Infectious Disease"/>
            <person name="Wu L."/>
            <person name="Ma J."/>
        </authorList>
    </citation>
    <scope>NUCLEOTIDE SEQUENCE [LARGE SCALE GENOMIC DNA]</scope>
    <source>
        <strain evidence="11">CCUG 50347</strain>
    </source>
</reference>
<feature type="transmembrane region" description="Helical" evidence="8">
    <location>
        <begin position="328"/>
        <end position="347"/>
    </location>
</feature>
<keyword evidence="11" id="KW-1185">Reference proteome</keyword>
<comment type="subcellular location">
    <subcellularLocation>
        <location evidence="1">Cell membrane</location>
        <topology evidence="1">Multi-pass membrane protein</topology>
    </subcellularLocation>
</comment>
<sequence>MSTTAAPAPPAAATAASSTGFTHRQILAILSGLMLGMFLAALDQNIVATSIRTIADDLQGLNLQAWATTAYLLTATISTPLYGKLSDLYGRKPFFLSAIGIFVVGSVLCTIATSMYELAAYRAIQGLGAGGLMSLALTIIGDIVPPRERARYQGFFLAVFGTSSVLGPVIGGFLAGQTTIFGITGWRWVFLVNVPIGIVAFFVVFRVLNLPHTRRDHRIDFPGAIALAVTLVPILIVAEQGREWGWTSTSAIVCYVVAAVGLVSFLLAERAYGDDAVLPLRLFNNSVFSLTSIIAIITGIGLFGGIALVPQYLQIVTGSSPTQAGLEMLPLVGGLMVSSILSGQLTSRTGRYKIFPVIGLGLMTVGLVLFHLRLHADTPYGEVAVLMAIFGLGVGLCMQTLVLAVQNAVPAKDMGVATASATFFRQMGGTLGVAVFLSILFSTVGDNIRTAFAAAVGTPAFQAAAADPAVAADPANAVALNPVTGAAQVVQDSSVLQRMDPRLAEPFLVGFADSMDLVFLVAACVVAIGFVLIWFMRELPLRTVSGIQARDEEQAATPTTTGAAVGGPTAGAAALDTTASAPPVPAGAAAGPSRHDAEPGWGPPSAADTPSPAPRRSTGPTVHGHVTGTTGATVEAEDEVTVSLHGLDGAPVERTDLDPAGGFVLRAPASGTYVLIASSPRRRPFAELVTVDGVPVRRDVALARAATLGGRVTEPDGTGVAGATVTVTDPTGGVVGVHRSDAEGVWEGGEVAAGIYTVTVLAPGRAPRATRVEVGDGGGRADVTVPVARYTLAGAVRASGGAPVSESLVVLVGRDGGVVASAVTGADGRFQLDDLAPGRHMLTASGFAPVTEQVVVDGTAGPVDVTLTVAPPRPATPGPEGGRHEAPDTPAPQDRDDLTRSAP</sequence>
<dbReference type="PROSITE" id="PS50850">
    <property type="entry name" value="MFS"/>
    <property type="match status" value="1"/>
</dbReference>
<dbReference type="InterPro" id="IPR008969">
    <property type="entry name" value="CarboxyPept-like_regulatory"/>
</dbReference>
<organism evidence="10 11">
    <name type="scientific">Actinomycetospora chibensis</name>
    <dbReference type="NCBI Taxonomy" id="663606"/>
    <lineage>
        <taxon>Bacteria</taxon>
        <taxon>Bacillati</taxon>
        <taxon>Actinomycetota</taxon>
        <taxon>Actinomycetes</taxon>
        <taxon>Pseudonocardiales</taxon>
        <taxon>Pseudonocardiaceae</taxon>
        <taxon>Actinomycetospora</taxon>
    </lineage>
</organism>
<keyword evidence="2" id="KW-0813">Transport</keyword>
<dbReference type="Gene3D" id="2.60.40.1120">
    <property type="entry name" value="Carboxypeptidase-like, regulatory domain"/>
    <property type="match status" value="2"/>
</dbReference>
<evidence type="ECO:0000256" key="5">
    <source>
        <dbReference type="ARBA" id="ARBA00022989"/>
    </source>
</evidence>
<feature type="transmembrane region" description="Helical" evidence="8">
    <location>
        <begin position="220"/>
        <end position="238"/>
    </location>
</feature>
<feature type="transmembrane region" description="Helical" evidence="8">
    <location>
        <begin position="287"/>
        <end position="308"/>
    </location>
</feature>
<dbReference type="Gene3D" id="1.20.1250.20">
    <property type="entry name" value="MFS general substrate transporter like domains"/>
    <property type="match status" value="1"/>
</dbReference>
<feature type="transmembrane region" description="Helical" evidence="8">
    <location>
        <begin position="517"/>
        <end position="535"/>
    </location>
</feature>
<feature type="compositionally biased region" description="Basic and acidic residues" evidence="7">
    <location>
        <begin position="881"/>
        <end position="903"/>
    </location>
</feature>
<feature type="transmembrane region" description="Helical" evidence="8">
    <location>
        <begin position="354"/>
        <end position="372"/>
    </location>
</feature>
<evidence type="ECO:0000256" key="8">
    <source>
        <dbReference type="SAM" id="Phobius"/>
    </source>
</evidence>
<keyword evidence="5 8" id="KW-1133">Transmembrane helix</keyword>
<feature type="region of interest" description="Disordered" evidence="7">
    <location>
        <begin position="868"/>
        <end position="903"/>
    </location>
</feature>
<dbReference type="InterPro" id="IPR011701">
    <property type="entry name" value="MFS"/>
</dbReference>
<dbReference type="SUPFAM" id="SSF103473">
    <property type="entry name" value="MFS general substrate transporter"/>
    <property type="match status" value="1"/>
</dbReference>
<evidence type="ECO:0000256" key="3">
    <source>
        <dbReference type="ARBA" id="ARBA00022475"/>
    </source>
</evidence>
<dbReference type="EMBL" id="JBHSIM010000052">
    <property type="protein sequence ID" value="MFC4835960.1"/>
    <property type="molecule type" value="Genomic_DNA"/>
</dbReference>
<feature type="compositionally biased region" description="Low complexity" evidence="7">
    <location>
        <begin position="570"/>
        <end position="592"/>
    </location>
</feature>
<evidence type="ECO:0000256" key="7">
    <source>
        <dbReference type="SAM" id="MobiDB-lite"/>
    </source>
</evidence>
<dbReference type="CDD" id="cd17502">
    <property type="entry name" value="MFS_Azr1_MDR_like"/>
    <property type="match status" value="1"/>
</dbReference>
<evidence type="ECO:0000313" key="10">
    <source>
        <dbReference type="EMBL" id="MFC4835960.1"/>
    </source>
</evidence>